<name>A0A7K0E0J0_9NOCA</name>
<dbReference type="Gene3D" id="2.130.10.10">
    <property type="entry name" value="YVTN repeat-like/Quinoprotein amine dehydrogenase"/>
    <property type="match status" value="1"/>
</dbReference>
<dbReference type="AlphaFoldDB" id="A0A7K0E0J0"/>
<reference evidence="1 2" key="1">
    <citation type="submission" date="2019-10" db="EMBL/GenBank/DDBJ databases">
        <title>Nocardia macrotermitis sp. nov. and Nocardia aurantia sp. nov., isolated from the gut of fungus growing-termite Macrotermes natalensis.</title>
        <authorList>
            <person name="Benndorf R."/>
            <person name="Schwitalla J."/>
            <person name="Martin K."/>
            <person name="De Beer W."/>
            <person name="Kaster A.-K."/>
            <person name="Vollmers J."/>
            <person name="Poulsen M."/>
            <person name="Beemelmanns C."/>
        </authorList>
    </citation>
    <scope>NUCLEOTIDE SEQUENCE [LARGE SCALE GENOMIC DNA]</scope>
    <source>
        <strain evidence="1 2">RB56</strain>
    </source>
</reference>
<keyword evidence="2" id="KW-1185">Reference proteome</keyword>
<accession>A0A7K0E0J0</accession>
<sequence>MVCHPRLPLIAGLDFGREAVYVWDASDLRTLGVVEAASPSDGRGRGPAVAWHPEDPVLLIADGGPVRCWTPAGVSELTKFPTGYRNVAFGPDARTVWAIPTVTDGDPWECSDVVDLESGACGKGPGWDTGVAAHPAGGLVLTLRSNQGATLGIFARAGDGHTVAPRVLRRALILDVDGYETPIFSPDGRYLAVRGNAYVNTLDVFEFPSLDNVLSTTLGEPSPGYPYPQDWLDRMRAWSRHNIAFGTRPGVLWIGTPTGTLVEADLGNQRSLAHDIPSGAAVTALAATASGDLVVADATGELVRLAASADRAVASPAAVTDFLAGTSDVDADADLESQLVLTDGARTWEPGDLETVDTATDSDPTWLRIQVQMNHAR</sequence>
<evidence type="ECO:0008006" key="3">
    <source>
        <dbReference type="Google" id="ProtNLM"/>
    </source>
</evidence>
<dbReference type="InterPro" id="IPR011048">
    <property type="entry name" value="Haem_d1_sf"/>
</dbReference>
<evidence type="ECO:0000313" key="1">
    <source>
        <dbReference type="EMBL" id="MQY30614.1"/>
    </source>
</evidence>
<dbReference type="Proteomes" id="UP000431401">
    <property type="component" value="Unassembled WGS sequence"/>
</dbReference>
<proteinExistence type="predicted"/>
<dbReference type="EMBL" id="WEGI01000014">
    <property type="protein sequence ID" value="MQY30614.1"/>
    <property type="molecule type" value="Genomic_DNA"/>
</dbReference>
<dbReference type="SUPFAM" id="SSF51004">
    <property type="entry name" value="C-terminal (heme d1) domain of cytochrome cd1-nitrite reductase"/>
    <property type="match status" value="1"/>
</dbReference>
<gene>
    <name evidence="1" type="ORF">NRB56_62160</name>
</gene>
<organism evidence="1 2">
    <name type="scientific">Nocardia aurantia</name>
    <dbReference type="NCBI Taxonomy" id="2585199"/>
    <lineage>
        <taxon>Bacteria</taxon>
        <taxon>Bacillati</taxon>
        <taxon>Actinomycetota</taxon>
        <taxon>Actinomycetes</taxon>
        <taxon>Mycobacteriales</taxon>
        <taxon>Nocardiaceae</taxon>
        <taxon>Nocardia</taxon>
    </lineage>
</organism>
<comment type="caution">
    <text evidence="1">The sequence shown here is derived from an EMBL/GenBank/DDBJ whole genome shotgun (WGS) entry which is preliminary data.</text>
</comment>
<protein>
    <recommendedName>
        <fullName evidence="3">WD40 repeat domain-containing protein</fullName>
    </recommendedName>
</protein>
<dbReference type="InterPro" id="IPR015943">
    <property type="entry name" value="WD40/YVTN_repeat-like_dom_sf"/>
</dbReference>
<evidence type="ECO:0000313" key="2">
    <source>
        <dbReference type="Proteomes" id="UP000431401"/>
    </source>
</evidence>